<protein>
    <submittedName>
        <fullName evidence="2">CubicO group peptidase, beta-lactamase class C family</fullName>
    </submittedName>
</protein>
<reference evidence="3" key="1">
    <citation type="submission" date="2016-12" db="EMBL/GenBank/DDBJ databases">
        <authorList>
            <person name="Varghese N."/>
            <person name="Submissions S."/>
        </authorList>
    </citation>
    <scope>NUCLEOTIDE SEQUENCE [LARGE SCALE GENOMIC DNA]</scope>
    <source>
        <strain evidence="3">DSM 16779</strain>
    </source>
</reference>
<sequence>MTIAFSYLNGVLLNCRSFFEPMKKLNLVLVTTIFLFLFSCKNKSENNSATAESTTNLPNYGNVDLTKVFASGDFNLVDKDYAVNYIDQYYKKVWERGNLSGSFLVAQGDQILYENYRGFAREGNQNPINQNTALHVASVSKTLTAMAMMKLIEAGKIKLTDHLTQFFPAFPYPNVTVQTLLDQRSGLPKYEYFITKIQPAPAELSKTYITNQDVLNMIIKYKPELARDTDTGFMYCNTNFALLALLIEKITKTPFPQAMKEMVFTPLKMTNTYIFQEKDIPTASQSFYFGGNKLYPLDRLDLIYGDKNVYTTPRDLFNFSKAMFSKDFLKPELMQMVFAPYSNEKAGQNNYGLGFRMKIFDNGEKLTYHNGWWHGTNSVFAHLLKSKVTIIAIGNKYSGRVYSALALSGLFEDFPPQKDKLHSIMNDNQDTLKTGTEVFGE</sequence>
<dbReference type="InterPro" id="IPR050491">
    <property type="entry name" value="AmpC-like"/>
</dbReference>
<dbReference type="EMBL" id="FSRQ01000002">
    <property type="protein sequence ID" value="SIO14299.1"/>
    <property type="molecule type" value="Genomic_DNA"/>
</dbReference>
<dbReference type="AlphaFoldDB" id="A0A1N6H3F9"/>
<accession>A0A1N6H3F9</accession>
<proteinExistence type="predicted"/>
<gene>
    <name evidence="2" type="ORF">SAMN05421769_2170</name>
</gene>
<dbReference type="Gene3D" id="3.40.710.10">
    <property type="entry name" value="DD-peptidase/beta-lactamase superfamily"/>
    <property type="match status" value="1"/>
</dbReference>
<keyword evidence="3" id="KW-1185">Reference proteome</keyword>
<feature type="domain" description="Beta-lactamase-related" evidence="1">
    <location>
        <begin position="87"/>
        <end position="398"/>
    </location>
</feature>
<organism evidence="2 3">
    <name type="scientific">Chryseobacterium scophthalmum</name>
    <dbReference type="NCBI Taxonomy" id="59733"/>
    <lineage>
        <taxon>Bacteria</taxon>
        <taxon>Pseudomonadati</taxon>
        <taxon>Bacteroidota</taxon>
        <taxon>Flavobacteriia</taxon>
        <taxon>Flavobacteriales</taxon>
        <taxon>Weeksellaceae</taxon>
        <taxon>Chryseobacterium group</taxon>
        <taxon>Chryseobacterium</taxon>
    </lineage>
</organism>
<dbReference type="SUPFAM" id="SSF56601">
    <property type="entry name" value="beta-lactamase/transpeptidase-like"/>
    <property type="match status" value="1"/>
</dbReference>
<dbReference type="PANTHER" id="PTHR46825">
    <property type="entry name" value="D-ALANYL-D-ALANINE-CARBOXYPEPTIDASE/ENDOPEPTIDASE AMPH"/>
    <property type="match status" value="1"/>
</dbReference>
<name>A0A1N6H3F9_9FLAO</name>
<evidence type="ECO:0000313" key="2">
    <source>
        <dbReference type="EMBL" id="SIO14299.1"/>
    </source>
</evidence>
<evidence type="ECO:0000313" key="3">
    <source>
        <dbReference type="Proteomes" id="UP000184782"/>
    </source>
</evidence>
<dbReference type="InterPro" id="IPR001466">
    <property type="entry name" value="Beta-lactam-related"/>
</dbReference>
<dbReference type="Pfam" id="PF00144">
    <property type="entry name" value="Beta-lactamase"/>
    <property type="match status" value="1"/>
</dbReference>
<evidence type="ECO:0000259" key="1">
    <source>
        <dbReference type="Pfam" id="PF00144"/>
    </source>
</evidence>
<dbReference type="STRING" id="59733.SAMN05421769_2170"/>
<dbReference type="PANTHER" id="PTHR46825:SF8">
    <property type="entry name" value="BETA-LACTAMASE-RELATED"/>
    <property type="match status" value="1"/>
</dbReference>
<dbReference type="Proteomes" id="UP000184782">
    <property type="component" value="Unassembled WGS sequence"/>
</dbReference>
<dbReference type="InterPro" id="IPR012338">
    <property type="entry name" value="Beta-lactam/transpept-like"/>
</dbReference>